<keyword evidence="4 6" id="KW-0028">Amino-acid biosynthesis</keyword>
<dbReference type="PRINTS" id="PR00145">
    <property type="entry name" value="ARGSUCLYASE"/>
</dbReference>
<evidence type="ECO:0000313" key="10">
    <source>
        <dbReference type="Proteomes" id="UP000014923"/>
    </source>
</evidence>
<dbReference type="RefSeq" id="WP_018662941.1">
    <property type="nucleotide sequence ID" value="NZ_HF952018.1"/>
</dbReference>
<dbReference type="PROSITE" id="PS00163">
    <property type="entry name" value="FUMARATE_LYASES"/>
    <property type="match status" value="1"/>
</dbReference>
<dbReference type="SUPFAM" id="SSF48557">
    <property type="entry name" value="L-aspartase-like"/>
    <property type="match status" value="1"/>
</dbReference>
<evidence type="ECO:0000256" key="1">
    <source>
        <dbReference type="ARBA" id="ARBA00004941"/>
    </source>
</evidence>
<protein>
    <recommendedName>
        <fullName evidence="2 6">Argininosuccinate lyase</fullName>
        <shortName evidence="6">ASAL</shortName>
        <ecNumber evidence="2 6">4.3.2.1</ecNumber>
    </recommendedName>
    <alternativeName>
        <fullName evidence="6">Arginosuccinase</fullName>
    </alternativeName>
</protein>
<dbReference type="InterPro" id="IPR029419">
    <property type="entry name" value="Arg_succ_lyase_C"/>
</dbReference>
<accession>R7RTS5</accession>
<dbReference type="HAMAP" id="MF_00006">
    <property type="entry name" value="Arg_succ_lyase"/>
    <property type="match status" value="1"/>
</dbReference>
<dbReference type="Proteomes" id="UP000014923">
    <property type="component" value="Unassembled WGS sequence"/>
</dbReference>
<keyword evidence="5 6" id="KW-0456">Lyase</keyword>
<evidence type="ECO:0000256" key="5">
    <source>
        <dbReference type="ARBA" id="ARBA00023239"/>
    </source>
</evidence>
<comment type="subcellular location">
    <subcellularLocation>
        <location evidence="6">Cytoplasm</location>
    </subcellularLocation>
</comment>
<dbReference type="Gene3D" id="1.20.200.10">
    <property type="entry name" value="Fumarase/aspartase (Central domain)"/>
    <property type="match status" value="1"/>
</dbReference>
<comment type="catalytic activity">
    <reaction evidence="6">
        <text>2-(N(omega)-L-arginino)succinate = fumarate + L-arginine</text>
        <dbReference type="Rhea" id="RHEA:24020"/>
        <dbReference type="ChEBI" id="CHEBI:29806"/>
        <dbReference type="ChEBI" id="CHEBI:32682"/>
        <dbReference type="ChEBI" id="CHEBI:57472"/>
        <dbReference type="EC" id="4.3.2.1"/>
    </reaction>
</comment>
<evidence type="ECO:0000256" key="3">
    <source>
        <dbReference type="ARBA" id="ARBA00022571"/>
    </source>
</evidence>
<evidence type="ECO:0000256" key="6">
    <source>
        <dbReference type="HAMAP-Rule" id="MF_00006"/>
    </source>
</evidence>
<comment type="similarity">
    <text evidence="6">Belongs to the lyase 1 family. Argininosuccinate lyase subfamily.</text>
</comment>
<dbReference type="Pfam" id="PF14698">
    <property type="entry name" value="ASL_C2"/>
    <property type="match status" value="1"/>
</dbReference>
<proteinExistence type="inferred from homology"/>
<feature type="domain" description="Argininosuccinate lyase C-terminal" evidence="8">
    <location>
        <begin position="362"/>
        <end position="429"/>
    </location>
</feature>
<dbReference type="EC" id="4.3.2.1" evidence="2 6"/>
<dbReference type="FunFam" id="1.10.40.30:FF:000001">
    <property type="entry name" value="Argininosuccinate lyase"/>
    <property type="match status" value="1"/>
</dbReference>
<dbReference type="InterPro" id="IPR008948">
    <property type="entry name" value="L-Aspartase-like"/>
</dbReference>
<dbReference type="InterPro" id="IPR009049">
    <property type="entry name" value="Argininosuccinate_lyase"/>
</dbReference>
<dbReference type="InterPro" id="IPR022761">
    <property type="entry name" value="Fumarate_lyase_N"/>
</dbReference>
<dbReference type="PRINTS" id="PR00149">
    <property type="entry name" value="FUMRATELYASE"/>
</dbReference>
<dbReference type="NCBIfam" id="TIGR00838">
    <property type="entry name" value="argH"/>
    <property type="match status" value="1"/>
</dbReference>
<keyword evidence="3 6" id="KW-0055">Arginine biosynthesis</keyword>
<dbReference type="Gene3D" id="1.10.275.10">
    <property type="entry name" value="Fumarase/aspartase (N-terminal domain)"/>
    <property type="match status" value="1"/>
</dbReference>
<organism evidence="9 10">
    <name type="scientific">Thermobrachium celere DSM 8682</name>
    <dbReference type="NCBI Taxonomy" id="941824"/>
    <lineage>
        <taxon>Bacteria</taxon>
        <taxon>Bacillati</taxon>
        <taxon>Bacillota</taxon>
        <taxon>Clostridia</taxon>
        <taxon>Eubacteriales</taxon>
        <taxon>Clostridiaceae</taxon>
        <taxon>Thermobrachium</taxon>
    </lineage>
</organism>
<evidence type="ECO:0000256" key="4">
    <source>
        <dbReference type="ARBA" id="ARBA00022605"/>
    </source>
</evidence>
<dbReference type="GO" id="GO:0042450">
    <property type="term" value="P:L-arginine biosynthetic process via ornithine"/>
    <property type="evidence" value="ECO:0007669"/>
    <property type="project" value="UniProtKB-UniRule"/>
</dbReference>
<dbReference type="FunFam" id="1.10.275.10:FF:000002">
    <property type="entry name" value="Argininosuccinate lyase"/>
    <property type="match status" value="1"/>
</dbReference>
<dbReference type="GO" id="GO:0005829">
    <property type="term" value="C:cytosol"/>
    <property type="evidence" value="ECO:0007669"/>
    <property type="project" value="TreeGrafter"/>
</dbReference>
<comment type="pathway">
    <text evidence="1 6">Amino-acid biosynthesis; L-arginine biosynthesis; L-arginine from L-ornithine and carbamoyl phosphate: step 3/3.</text>
</comment>
<sequence>MKLWGGRFSKDTNELMKKFNSSFYIDKRLYKQDIKGSIAHVRMLGKVNILSTEEVDKIINGLEGILKDIEEGSLKLEGDYEDIHSFVEANLLERIGETAKKLHTSRSRNDQVAVDMKMFVKDEVFNTVFKIDNLIECLIKKGRENEYLMPGFTHLQPAQVITFRYHLMAYVEMLKRDKKRLLNALYILDESPLGSCALAGTTNEIDREFTASELGFRCITKNYLDSVSDRDYLIEILSAFSILMMHLSRLSEEIIIWTTPQFKFVTLSDEYSTGSSLMPQKKNPDSLELIRGKTGRVYGGLINILTTLKALPLAYNKDMQEDKECFFDAIDTVNICIDVMTGVIDTMKVNKEEMLKSLKKGYINATEVADYLVKKGVPFRDAHEIVGRIVLYCEKTNRAIEDLKLEELKSFSEEIEEDIYEYIEYSNILKKGNKKYILMEVE</sequence>
<dbReference type="PANTHER" id="PTHR43814:SF1">
    <property type="entry name" value="ARGININOSUCCINATE LYASE"/>
    <property type="match status" value="1"/>
</dbReference>
<dbReference type="AlphaFoldDB" id="R7RTS5"/>
<dbReference type="UniPathway" id="UPA00068">
    <property type="reaction ID" value="UER00114"/>
</dbReference>
<dbReference type="InterPro" id="IPR024083">
    <property type="entry name" value="Fumarase/histidase_N"/>
</dbReference>
<name>R7RTS5_9CLOT</name>
<dbReference type="EMBL" id="CAVN010000097">
    <property type="protein sequence ID" value="CDF58645.1"/>
    <property type="molecule type" value="Genomic_DNA"/>
</dbReference>
<dbReference type="PANTHER" id="PTHR43814">
    <property type="entry name" value="ARGININOSUCCINATE LYASE"/>
    <property type="match status" value="1"/>
</dbReference>
<comment type="caution">
    <text evidence="9">The sequence shown here is derived from an EMBL/GenBank/DDBJ whole genome shotgun (WGS) entry which is preliminary data.</text>
</comment>
<evidence type="ECO:0000259" key="8">
    <source>
        <dbReference type="Pfam" id="PF14698"/>
    </source>
</evidence>
<dbReference type="CDD" id="cd01359">
    <property type="entry name" value="Argininosuccinate_lyase"/>
    <property type="match status" value="1"/>
</dbReference>
<evidence type="ECO:0000259" key="7">
    <source>
        <dbReference type="Pfam" id="PF00206"/>
    </source>
</evidence>
<dbReference type="Pfam" id="PF00206">
    <property type="entry name" value="Lyase_1"/>
    <property type="match status" value="1"/>
</dbReference>
<keyword evidence="6" id="KW-0963">Cytoplasm</keyword>
<reference evidence="9" key="1">
    <citation type="submission" date="2013-03" db="EMBL/GenBank/DDBJ databases">
        <title>Draft genome sequence of the hydrogen-ethanol-producing anaerobic alkalithermophilic Caloramator celere.</title>
        <authorList>
            <person name="Ciranna A."/>
            <person name="Larjo A."/>
            <person name="Kivisto A."/>
            <person name="Santala V."/>
            <person name="Roos C."/>
            <person name="Karp M."/>
        </authorList>
    </citation>
    <scope>NUCLEOTIDE SEQUENCE [LARGE SCALE GENOMIC DNA]</scope>
    <source>
        <strain evidence="9">DSM 8682</strain>
    </source>
</reference>
<keyword evidence="10" id="KW-1185">Reference proteome</keyword>
<evidence type="ECO:0000256" key="2">
    <source>
        <dbReference type="ARBA" id="ARBA00012338"/>
    </source>
</evidence>
<evidence type="ECO:0000313" key="9">
    <source>
        <dbReference type="EMBL" id="CDF58645.1"/>
    </source>
</evidence>
<gene>
    <name evidence="6" type="primary">argH</name>
    <name evidence="9" type="ORF">TCEL_00691</name>
</gene>
<dbReference type="HOGENOM" id="CLU_027272_2_3_9"/>
<dbReference type="eggNOG" id="COG0165">
    <property type="taxonomic scope" value="Bacteria"/>
</dbReference>
<dbReference type="GO" id="GO:0004056">
    <property type="term" value="F:argininosuccinate lyase activity"/>
    <property type="evidence" value="ECO:0007669"/>
    <property type="project" value="UniProtKB-UniRule"/>
</dbReference>
<dbReference type="Gene3D" id="1.10.40.30">
    <property type="entry name" value="Fumarase/aspartase (C-terminal domain)"/>
    <property type="match status" value="1"/>
</dbReference>
<dbReference type="OrthoDB" id="9769623at2"/>
<dbReference type="FunFam" id="1.20.200.10:FF:000002">
    <property type="entry name" value="Argininosuccinate lyase"/>
    <property type="match status" value="1"/>
</dbReference>
<dbReference type="InterPro" id="IPR000362">
    <property type="entry name" value="Fumarate_lyase_fam"/>
</dbReference>
<feature type="domain" description="Fumarate lyase N-terminal" evidence="7">
    <location>
        <begin position="6"/>
        <end position="299"/>
    </location>
</feature>
<dbReference type="InterPro" id="IPR020557">
    <property type="entry name" value="Fumarate_lyase_CS"/>
</dbReference>